<dbReference type="SUPFAM" id="SSF53300">
    <property type="entry name" value="vWA-like"/>
    <property type="match status" value="1"/>
</dbReference>
<name>A0A6C0C6M1_9ZZZZ</name>
<accession>A0A6C0C6M1</accession>
<protein>
    <recommendedName>
        <fullName evidence="2">VWFA domain-containing protein</fullName>
    </recommendedName>
</protein>
<dbReference type="EMBL" id="MN739338">
    <property type="protein sequence ID" value="QHS99298.1"/>
    <property type="molecule type" value="Genomic_DNA"/>
</dbReference>
<evidence type="ECO:0008006" key="2">
    <source>
        <dbReference type="Google" id="ProtNLM"/>
    </source>
</evidence>
<reference evidence="1" key="1">
    <citation type="journal article" date="2020" name="Nature">
        <title>Giant virus diversity and host interactions through global metagenomics.</title>
        <authorList>
            <person name="Schulz F."/>
            <person name="Roux S."/>
            <person name="Paez-Espino D."/>
            <person name="Jungbluth S."/>
            <person name="Walsh D.A."/>
            <person name="Denef V.J."/>
            <person name="McMahon K.D."/>
            <person name="Konstantinidis K.T."/>
            <person name="Eloe-Fadrosh E.A."/>
            <person name="Kyrpides N.C."/>
            <person name="Woyke T."/>
        </authorList>
    </citation>
    <scope>NUCLEOTIDE SEQUENCE</scope>
    <source>
        <strain evidence="1">GVMAG-M-3300020185-33</strain>
    </source>
</reference>
<dbReference type="AlphaFoldDB" id="A0A6C0C6M1"/>
<organism evidence="1">
    <name type="scientific">viral metagenome</name>
    <dbReference type="NCBI Taxonomy" id="1070528"/>
    <lineage>
        <taxon>unclassified sequences</taxon>
        <taxon>metagenomes</taxon>
        <taxon>organismal metagenomes</taxon>
    </lineage>
</organism>
<dbReference type="Gene3D" id="3.40.50.410">
    <property type="entry name" value="von Willebrand factor, type A domain"/>
    <property type="match status" value="1"/>
</dbReference>
<evidence type="ECO:0000313" key="1">
    <source>
        <dbReference type="EMBL" id="QHS99298.1"/>
    </source>
</evidence>
<dbReference type="InterPro" id="IPR036465">
    <property type="entry name" value="vWFA_dom_sf"/>
</dbReference>
<proteinExistence type="predicted"/>
<sequence length="267" mass="28866">MSSPQPTNKKLSCLGVVKLCKDNTVRPTSIAIIQSTRDRSGSMSSFQGSAAQSLYTSIIEHQQNSKDNNVKITYSLTTFDDKVEYPFKNVDIHDVVLTEDEAVNLVEPRGLTRLYATAIEDLARLRKTVKKIKSENPDTTIKGIFELHTDGDDNKSQPLTSIDLNAAVTAARSEGIVCIYAGANQDAITTGTSYGFSASLSLTTDSTPTRGGEGLRMCSQAVMRACSGMQPQFTQSERNASAPIPSIIPSPNTKTYGAAYLVMNPLD</sequence>